<dbReference type="EMBL" id="FTMK01000035">
    <property type="protein sequence ID" value="SIR26574.1"/>
    <property type="molecule type" value="Genomic_DNA"/>
</dbReference>
<evidence type="ECO:0008006" key="3">
    <source>
        <dbReference type="Google" id="ProtNLM"/>
    </source>
</evidence>
<dbReference type="RefSeq" id="WP_149766749.1">
    <property type="nucleotide sequence ID" value="NZ_FTMK01000035.1"/>
</dbReference>
<evidence type="ECO:0000313" key="1">
    <source>
        <dbReference type="EMBL" id="SIR26574.1"/>
    </source>
</evidence>
<dbReference type="OrthoDB" id="8481769at2"/>
<proteinExistence type="predicted"/>
<gene>
    <name evidence="1" type="ORF">SAMN05421641_13517</name>
</gene>
<dbReference type="AlphaFoldDB" id="A0A1N6ZIH6"/>
<organism evidence="1 2">
    <name type="scientific">Paracoccus thiocyanatus</name>
    <dbReference type="NCBI Taxonomy" id="34006"/>
    <lineage>
        <taxon>Bacteria</taxon>
        <taxon>Pseudomonadati</taxon>
        <taxon>Pseudomonadota</taxon>
        <taxon>Alphaproteobacteria</taxon>
        <taxon>Rhodobacterales</taxon>
        <taxon>Paracoccaceae</taxon>
        <taxon>Paracoccus</taxon>
    </lineage>
</organism>
<accession>A0A1N6ZIH6</accession>
<protein>
    <recommendedName>
        <fullName evidence="3">Sulfotransferase family protein</fullName>
    </recommendedName>
</protein>
<dbReference type="Proteomes" id="UP000323956">
    <property type="component" value="Unassembled WGS sequence"/>
</dbReference>
<reference evidence="1 2" key="1">
    <citation type="submission" date="2017-01" db="EMBL/GenBank/DDBJ databases">
        <authorList>
            <person name="Varghese N."/>
            <person name="Submissions S."/>
        </authorList>
    </citation>
    <scope>NUCLEOTIDE SEQUENCE [LARGE SCALE GENOMIC DNA]</scope>
    <source>
        <strain evidence="1 2">ATCC 700171</strain>
    </source>
</reference>
<name>A0A1N6ZIH6_9RHOB</name>
<sequence length="291" mass="32335">MVLSIHPGAHKTASTHLQYSLRQVRDRLRAAGLAYLGPDMLRGQPLALSMILAQGLGGRDEAAARQAFRDMRGDCPDMLISEENILGLTHRTRLYSRRGEFYPRAATRLRHVIALADAGPAVLYLALRDPATFVVSAFGLQVAEGKEIDLEDYLCGRDPARSDWAGLVGRLAAVDNLSRIVLWRYEDYPALRPRLLERLLPPGLAAEVPDSPPANVGLTQPGYDWLLRRAAAAPEADIRLLVRRARQRFHPAEGHAPLRPLDEATYARSARNYARDIEALRAMPRVEFLAP</sequence>
<evidence type="ECO:0000313" key="2">
    <source>
        <dbReference type="Proteomes" id="UP000323956"/>
    </source>
</evidence>